<comment type="caution">
    <text evidence="8">The sequence shown here is derived from an EMBL/GenBank/DDBJ whole genome shotgun (WGS) entry which is preliminary data.</text>
</comment>
<dbReference type="PANTHER" id="PTHR43776">
    <property type="entry name" value="TRANSPORT ATP-BINDING PROTEIN"/>
    <property type="match status" value="1"/>
</dbReference>
<dbReference type="GO" id="GO:0005886">
    <property type="term" value="C:plasma membrane"/>
    <property type="evidence" value="ECO:0007669"/>
    <property type="project" value="UniProtKB-SubCell"/>
</dbReference>
<keyword evidence="4" id="KW-0547">Nucleotide-binding</keyword>
<dbReference type="InterPro" id="IPR017871">
    <property type="entry name" value="ABC_transporter-like_CS"/>
</dbReference>
<comment type="subcellular location">
    <subcellularLocation>
        <location evidence="1">Cell inner membrane</location>
        <topology evidence="1">Peripheral membrane protein</topology>
    </subcellularLocation>
</comment>
<comment type="similarity">
    <text evidence="2">Belongs to the ABC transporter superfamily.</text>
</comment>
<dbReference type="NCBIfam" id="NF008453">
    <property type="entry name" value="PRK11308.1"/>
    <property type="match status" value="2"/>
</dbReference>
<dbReference type="Pfam" id="PF00005">
    <property type="entry name" value="ABC_tran"/>
    <property type="match status" value="2"/>
</dbReference>
<dbReference type="PROSITE" id="PS50893">
    <property type="entry name" value="ABC_TRANSPORTER_2"/>
    <property type="match status" value="2"/>
</dbReference>
<dbReference type="EMBL" id="JAGTUU010000012">
    <property type="protein sequence ID" value="MBS0126810.1"/>
    <property type="molecule type" value="Genomic_DNA"/>
</dbReference>
<evidence type="ECO:0000259" key="7">
    <source>
        <dbReference type="PROSITE" id="PS50893"/>
    </source>
</evidence>
<dbReference type="InterPro" id="IPR050319">
    <property type="entry name" value="ABC_transp_ATP-bind"/>
</dbReference>
<evidence type="ECO:0000256" key="4">
    <source>
        <dbReference type="ARBA" id="ARBA00022741"/>
    </source>
</evidence>
<dbReference type="FunFam" id="3.40.50.300:FF:000016">
    <property type="entry name" value="Oligopeptide ABC transporter ATP-binding component"/>
    <property type="match status" value="1"/>
</dbReference>
<keyword evidence="5 8" id="KW-0067">ATP-binding</keyword>
<dbReference type="AlphaFoldDB" id="A0A8J8BAP9"/>
<dbReference type="RefSeq" id="WP_212538770.1">
    <property type="nucleotide sequence ID" value="NZ_JAGTUU010000012.1"/>
</dbReference>
<evidence type="ECO:0000313" key="9">
    <source>
        <dbReference type="Proteomes" id="UP000681356"/>
    </source>
</evidence>
<dbReference type="PROSITE" id="PS00211">
    <property type="entry name" value="ABC_TRANSPORTER_1"/>
    <property type="match status" value="2"/>
</dbReference>
<dbReference type="Pfam" id="PF08352">
    <property type="entry name" value="oligo_HPY"/>
    <property type="match status" value="2"/>
</dbReference>
<feature type="region of interest" description="Disordered" evidence="6">
    <location>
        <begin position="272"/>
        <end position="301"/>
    </location>
</feature>
<feature type="domain" description="ABC transporter" evidence="7">
    <location>
        <begin position="10"/>
        <end position="259"/>
    </location>
</feature>
<evidence type="ECO:0000313" key="8">
    <source>
        <dbReference type="EMBL" id="MBS0126810.1"/>
    </source>
</evidence>
<keyword evidence="3" id="KW-0813">Transport</keyword>
<dbReference type="NCBIfam" id="NF007739">
    <property type="entry name" value="PRK10419.1"/>
    <property type="match status" value="2"/>
</dbReference>
<dbReference type="PANTHER" id="PTHR43776:SF7">
    <property type="entry name" value="D,D-DIPEPTIDE TRANSPORT ATP-BINDING PROTEIN DDPF-RELATED"/>
    <property type="match status" value="1"/>
</dbReference>
<evidence type="ECO:0000256" key="3">
    <source>
        <dbReference type="ARBA" id="ARBA00022448"/>
    </source>
</evidence>
<evidence type="ECO:0000256" key="6">
    <source>
        <dbReference type="SAM" id="MobiDB-lite"/>
    </source>
</evidence>
<dbReference type="GO" id="GO:0005524">
    <property type="term" value="F:ATP binding"/>
    <property type="evidence" value="ECO:0007669"/>
    <property type="project" value="UniProtKB-KW"/>
</dbReference>
<dbReference type="InterPro" id="IPR003593">
    <property type="entry name" value="AAA+_ATPase"/>
</dbReference>
<dbReference type="GO" id="GO:0016887">
    <property type="term" value="F:ATP hydrolysis activity"/>
    <property type="evidence" value="ECO:0007669"/>
    <property type="project" value="InterPro"/>
</dbReference>
<protein>
    <submittedName>
        <fullName evidence="8">ABC transporter ATP-binding protein</fullName>
    </submittedName>
</protein>
<dbReference type="SMART" id="SM00382">
    <property type="entry name" value="AAA"/>
    <property type="match status" value="2"/>
</dbReference>
<dbReference type="GO" id="GO:0055085">
    <property type="term" value="P:transmembrane transport"/>
    <property type="evidence" value="ECO:0007669"/>
    <property type="project" value="UniProtKB-ARBA"/>
</dbReference>
<proteinExistence type="inferred from homology"/>
<dbReference type="InterPro" id="IPR003439">
    <property type="entry name" value="ABC_transporter-like_ATP-bd"/>
</dbReference>
<feature type="domain" description="ABC transporter" evidence="7">
    <location>
        <begin position="306"/>
        <end position="552"/>
    </location>
</feature>
<dbReference type="CDD" id="cd03257">
    <property type="entry name" value="ABC_NikE_OppD_transporters"/>
    <property type="match status" value="2"/>
</dbReference>
<dbReference type="InterPro" id="IPR027417">
    <property type="entry name" value="P-loop_NTPase"/>
</dbReference>
<dbReference type="Gene3D" id="3.40.50.300">
    <property type="entry name" value="P-loop containing nucleotide triphosphate hydrolases"/>
    <property type="match status" value="2"/>
</dbReference>
<gene>
    <name evidence="8" type="ORF">KB874_22270</name>
</gene>
<organism evidence="8 9">
    <name type="scientific">Thetidibacter halocola</name>
    <dbReference type="NCBI Taxonomy" id="2827239"/>
    <lineage>
        <taxon>Bacteria</taxon>
        <taxon>Pseudomonadati</taxon>
        <taxon>Pseudomonadota</taxon>
        <taxon>Alphaproteobacteria</taxon>
        <taxon>Rhodobacterales</taxon>
        <taxon>Roseobacteraceae</taxon>
        <taxon>Thetidibacter</taxon>
    </lineage>
</organism>
<keyword evidence="9" id="KW-1185">Reference proteome</keyword>
<dbReference type="InterPro" id="IPR013563">
    <property type="entry name" value="Oligopep_ABC_C"/>
</dbReference>
<evidence type="ECO:0000256" key="2">
    <source>
        <dbReference type="ARBA" id="ARBA00005417"/>
    </source>
</evidence>
<accession>A0A8J8BAP9</accession>
<sequence>MTASVPALDIRNLRVEYPLPDSDSFVAVKDLSLHIAPGEIHALVGESGAGKSTVGNAIMGLLDRPGRIAAGSISVAGKAVDITTGRAQGIRQGRDIGAIFQDPMTSLNPLFTVESQLSETLRFHLGLDRGKARARALELLRAVEIPDPERRLKHFPHQLSGGQRQRVVIAAALSCDPDLLVADEPTTALDVSVQATILELLRKLASERKLGVLLVTHNMGVVAQIADTVTIMQNGEMVESGPTREVLSQPRAPYARALIGAVPRMDRRLPRFPVPGDHDQAESEAQTKVLGDAKRDTGPAGTDDLLRVEDLSVVYGAGRLFGRGEPFKALDGASFSVRRGEIFGIVGESGSGKSTLAGCIAGLIKPTKGSMAFDGQSLGERRSKAMHRAVQMIFQDPYSSLNTRMRVGPAIQEPIDFFGLADRGRSATEDAKLLLQAVGLPVDAASRFPHAFSGGQRQRVSIARALASRPQLLICDEPTSALDVSVQARVLNLLKDLRDRTGLTILFISHDLSVVRQMCDRVAVMKNGRIVELGDAEALFDAPQDAYTRELISLIPTLDHLAAPAA</sequence>
<name>A0A8J8BAP9_9RHOB</name>
<dbReference type="GO" id="GO:0015833">
    <property type="term" value="P:peptide transport"/>
    <property type="evidence" value="ECO:0007669"/>
    <property type="project" value="InterPro"/>
</dbReference>
<dbReference type="Proteomes" id="UP000681356">
    <property type="component" value="Unassembled WGS sequence"/>
</dbReference>
<evidence type="ECO:0000256" key="5">
    <source>
        <dbReference type="ARBA" id="ARBA00022840"/>
    </source>
</evidence>
<reference evidence="8" key="1">
    <citation type="submission" date="2021-04" db="EMBL/GenBank/DDBJ databases">
        <authorList>
            <person name="Yoon J."/>
        </authorList>
    </citation>
    <scope>NUCLEOTIDE SEQUENCE</scope>
    <source>
        <strain evidence="8">KMU-90</strain>
    </source>
</reference>
<dbReference type="SUPFAM" id="SSF52540">
    <property type="entry name" value="P-loop containing nucleoside triphosphate hydrolases"/>
    <property type="match status" value="2"/>
</dbReference>
<evidence type="ECO:0000256" key="1">
    <source>
        <dbReference type="ARBA" id="ARBA00004417"/>
    </source>
</evidence>